<feature type="domain" description="Agenet" evidence="5">
    <location>
        <begin position="120"/>
        <end position="178"/>
    </location>
</feature>
<dbReference type="CDD" id="cd20405">
    <property type="entry name" value="Tudor_Agenet_AtDUF_rpt1_3"/>
    <property type="match status" value="1"/>
</dbReference>
<dbReference type="PANTHER" id="PTHR31917">
    <property type="entry name" value="AGENET DOMAIN-CONTAINING PROTEIN-RELATED"/>
    <property type="match status" value="1"/>
</dbReference>
<evidence type="ECO:0000256" key="3">
    <source>
        <dbReference type="SAM" id="Coils"/>
    </source>
</evidence>
<feature type="compositionally biased region" description="Basic and acidic residues" evidence="4">
    <location>
        <begin position="357"/>
        <end position="366"/>
    </location>
</feature>
<dbReference type="Gene3D" id="2.30.30.140">
    <property type="match status" value="1"/>
</dbReference>
<feature type="domain" description="Agenet" evidence="5">
    <location>
        <begin position="261"/>
        <end position="317"/>
    </location>
</feature>
<keyword evidence="3" id="KW-0175">Coiled coil</keyword>
<accession>A0ABD3EF13</accession>
<dbReference type="InterPro" id="IPR014002">
    <property type="entry name" value="Agenet_dom_plant"/>
</dbReference>
<keyword evidence="7" id="KW-1185">Reference proteome</keyword>
<gene>
    <name evidence="6" type="ORF">CASFOL_002633</name>
</gene>
<evidence type="ECO:0000313" key="7">
    <source>
        <dbReference type="Proteomes" id="UP001632038"/>
    </source>
</evidence>
<protein>
    <recommendedName>
        <fullName evidence="5">Agenet domain-containing protein</fullName>
    </recommendedName>
</protein>
<feature type="compositionally biased region" description="Polar residues" evidence="4">
    <location>
        <begin position="378"/>
        <end position="397"/>
    </location>
</feature>
<feature type="coiled-coil region" evidence="3">
    <location>
        <begin position="833"/>
        <end position="888"/>
    </location>
</feature>
<feature type="domain" description="Agenet" evidence="5">
    <location>
        <begin position="36"/>
        <end position="117"/>
    </location>
</feature>
<feature type="region of interest" description="Disordered" evidence="4">
    <location>
        <begin position="547"/>
        <end position="622"/>
    </location>
</feature>
<dbReference type="InterPro" id="IPR007930">
    <property type="entry name" value="DUF724"/>
</dbReference>
<reference evidence="7" key="1">
    <citation type="journal article" date="2024" name="IScience">
        <title>Strigolactones Initiate the Formation of Haustorium-like Structures in Castilleja.</title>
        <authorList>
            <person name="Buerger M."/>
            <person name="Peterson D."/>
            <person name="Chory J."/>
        </authorList>
    </citation>
    <scope>NUCLEOTIDE SEQUENCE [LARGE SCALE GENOMIC DNA]</scope>
</reference>
<evidence type="ECO:0000313" key="6">
    <source>
        <dbReference type="EMBL" id="KAL3652952.1"/>
    </source>
</evidence>
<dbReference type="CDD" id="cd20406">
    <property type="entry name" value="Tudor_Agenet_AtDUF_rpt2_4"/>
    <property type="match status" value="2"/>
</dbReference>
<dbReference type="Pfam" id="PF05266">
    <property type="entry name" value="DUF724"/>
    <property type="match status" value="1"/>
</dbReference>
<evidence type="ECO:0000256" key="2">
    <source>
        <dbReference type="ARBA" id="ARBA00022604"/>
    </source>
</evidence>
<proteinExistence type="predicted"/>
<feature type="region of interest" description="Disordered" evidence="4">
    <location>
        <begin position="485"/>
        <end position="518"/>
    </location>
</feature>
<feature type="compositionally biased region" description="Basic residues" evidence="4">
    <location>
        <begin position="367"/>
        <end position="376"/>
    </location>
</feature>
<evidence type="ECO:0000259" key="5">
    <source>
        <dbReference type="SMART" id="SM00743"/>
    </source>
</evidence>
<feature type="compositionally biased region" description="Basic and acidic residues" evidence="4">
    <location>
        <begin position="547"/>
        <end position="587"/>
    </location>
</feature>
<dbReference type="Pfam" id="PF05641">
    <property type="entry name" value="Agenet"/>
    <property type="match status" value="2"/>
</dbReference>
<dbReference type="EMBL" id="JAVIJP010000005">
    <property type="protein sequence ID" value="KAL3652952.1"/>
    <property type="molecule type" value="Genomic_DNA"/>
</dbReference>
<feature type="compositionally biased region" description="Basic and acidic residues" evidence="4">
    <location>
        <begin position="504"/>
        <end position="517"/>
    </location>
</feature>
<comment type="caution">
    <text evidence="6">The sequence shown here is derived from an EMBL/GenBank/DDBJ whole genome shotgun (WGS) entry which is preliminary data.</text>
</comment>
<feature type="region of interest" description="Disordered" evidence="4">
    <location>
        <begin position="320"/>
        <end position="400"/>
    </location>
</feature>
<feature type="compositionally biased region" description="Polar residues" evidence="4">
    <location>
        <begin position="613"/>
        <end position="622"/>
    </location>
</feature>
<keyword evidence="2" id="KW-0341">Growth regulation</keyword>
<keyword evidence="1" id="KW-0813">Transport</keyword>
<sequence>MGGAATLPQLKHHSSQTLSSHTQPRDGHRPYGGRSNPFPKGSIVEVRPDEQDFKNTYFSATVISSAALNSISPKKSSKRTWKVKVRYKDLLASQDRSTRLKELVDISCVRPCPPLEEIVEGYGPGDVVDAFYLDGWWIGVVERAVEGEERRYLVSFQNPTDEREFSFSELRVHWDWVDETWVRPDLQSIIGLMFDVGRKVEVSFDRKDCQGAWFPATIQQDNGNGSYLVKYSAITDNEVQTLEATVDSLHLRPSPPLLKDKNFVLLEKVDASFDCGWWSGVIRQELENSSYLVFFKQLNTQKEFNQSALRPHMDWKDGKWFTSSQDVSTPPSESGNVENCTGENSRASVPTVPAKSLGDEKTSPEKRTRRKQRHAGGKNNSLPSKVKNSNAEVSQVKNPKPNVEGTELVVVDKTAEAVQNEHTKQGLEIPVIIGLPCAEMSSAGFGQSRGKRGRGSISMEITNTDTEDNSTAQKIKDATLSEIMEFSEKRKRGRPRRQTPVTDDLNKTDDDPHKTPEAEAVGVENSAVIVLEAPESIVMGTPEVMVKETSPRNQEKTTLNKDKPINGRSDINDRKRTARKIEKKVAKENTPQESLTVKRGRRRSTPIVEDQDSLGSPVSKSANTNSAFQGSIACEAPGNEFDDQPLSKWFEGMNNPSAIDNSKPSAVGQSIENGEKQKDIAGDKHQESENPILALTNTFSSVPLEQPSLPFVKNNLLWKTIEQTMDVFQRMPQNPHFEPLQNVNECLREGFAIGHMVTFSSVVEKASNLQIDTPKSITDDLLETLTTLGTHGFTVRPIQDRVAEFIMEKEKEAKLVQDAKLFRHQQLEHEYERDMFDDEIDRLNEEIRKLQEKLMVVESAKVKEISEIAGLEAKLKETEVGIQNARRNLEVIVSMPL</sequence>
<evidence type="ECO:0000256" key="4">
    <source>
        <dbReference type="SAM" id="MobiDB-lite"/>
    </source>
</evidence>
<feature type="compositionally biased region" description="Polar residues" evidence="4">
    <location>
        <begin position="321"/>
        <end position="348"/>
    </location>
</feature>
<organism evidence="6 7">
    <name type="scientific">Castilleja foliolosa</name>
    <dbReference type="NCBI Taxonomy" id="1961234"/>
    <lineage>
        <taxon>Eukaryota</taxon>
        <taxon>Viridiplantae</taxon>
        <taxon>Streptophyta</taxon>
        <taxon>Embryophyta</taxon>
        <taxon>Tracheophyta</taxon>
        <taxon>Spermatophyta</taxon>
        <taxon>Magnoliopsida</taxon>
        <taxon>eudicotyledons</taxon>
        <taxon>Gunneridae</taxon>
        <taxon>Pentapetalae</taxon>
        <taxon>asterids</taxon>
        <taxon>lamiids</taxon>
        <taxon>Lamiales</taxon>
        <taxon>Orobanchaceae</taxon>
        <taxon>Pedicularideae</taxon>
        <taxon>Castillejinae</taxon>
        <taxon>Castilleja</taxon>
    </lineage>
</organism>
<name>A0ABD3EF13_9LAMI</name>
<dbReference type="SMART" id="SM00743">
    <property type="entry name" value="Agenet"/>
    <property type="match status" value="4"/>
</dbReference>
<dbReference type="Proteomes" id="UP001632038">
    <property type="component" value="Unassembled WGS sequence"/>
</dbReference>
<feature type="region of interest" description="Disordered" evidence="4">
    <location>
        <begin position="1"/>
        <end position="42"/>
    </location>
</feature>
<dbReference type="PANTHER" id="PTHR31917:SF162">
    <property type="entry name" value="AGENET DOMAIN-CONTAINING PROTEIN"/>
    <property type="match status" value="1"/>
</dbReference>
<dbReference type="AlphaFoldDB" id="A0ABD3EF13"/>
<dbReference type="InterPro" id="IPR008395">
    <property type="entry name" value="Agenet-like_dom"/>
</dbReference>
<feature type="domain" description="Agenet" evidence="5">
    <location>
        <begin position="192"/>
        <end position="259"/>
    </location>
</feature>
<evidence type="ECO:0000256" key="1">
    <source>
        <dbReference type="ARBA" id="ARBA00022448"/>
    </source>
</evidence>